<feature type="transmembrane region" description="Helical" evidence="1">
    <location>
        <begin position="208"/>
        <end position="233"/>
    </location>
</feature>
<dbReference type="OrthoDB" id="258743at2"/>
<feature type="transmembrane region" description="Helical" evidence="1">
    <location>
        <begin position="148"/>
        <end position="168"/>
    </location>
</feature>
<evidence type="ECO:0000313" key="3">
    <source>
        <dbReference type="Proteomes" id="UP000051296"/>
    </source>
</evidence>
<sequence length="237" mass="26840">MVWQSWLYLLGLGFIMPLLANLLISALTSQTVTLIVKRYGLRAQSYWGCLGIVVHEGSHALLALLFLHHIDQIKLFVAPKEAITTTQLGYVAHSYHPHNLYQRLGNFFIGQAPFMGIIACMMLVTKWLWPQLFSPNLNFTVVTAGFTWWHFLLWLVMIISLSLGLNLSRADWHNTWSGSFLYVGLLMLVALFLTGVNPSFYLTYGLDWLVTVGGFYLVLFSLALLVNLIVVLLTKAF</sequence>
<feature type="transmembrane region" description="Helical" evidence="1">
    <location>
        <begin position="6"/>
        <end position="28"/>
    </location>
</feature>
<dbReference type="RefSeq" id="WP_022791616.1">
    <property type="nucleotide sequence ID" value="NZ_ATUU01000002.1"/>
</dbReference>
<evidence type="ECO:0000256" key="1">
    <source>
        <dbReference type="SAM" id="Phobius"/>
    </source>
</evidence>
<protein>
    <submittedName>
        <fullName evidence="2">Integral membrane protein</fullName>
    </submittedName>
</protein>
<organism evidence="2 3">
    <name type="scientific">Weissella halotolerans DSM 20190</name>
    <dbReference type="NCBI Taxonomy" id="1123500"/>
    <lineage>
        <taxon>Bacteria</taxon>
        <taxon>Bacillati</taxon>
        <taxon>Bacillota</taxon>
        <taxon>Bacilli</taxon>
        <taxon>Lactobacillales</taxon>
        <taxon>Lactobacillaceae</taxon>
        <taxon>Weissella</taxon>
    </lineage>
</organism>
<keyword evidence="1" id="KW-0472">Membrane</keyword>
<accession>A0A0R2G4Q9</accession>
<dbReference type="EMBL" id="JQAX01000002">
    <property type="protein sequence ID" value="KRN32234.1"/>
    <property type="molecule type" value="Genomic_DNA"/>
</dbReference>
<dbReference type="PATRIC" id="fig|1123500.6.peg.588"/>
<keyword evidence="3" id="KW-1185">Reference proteome</keyword>
<dbReference type="AlphaFoldDB" id="A0A0R2G4Q9"/>
<dbReference type="InParanoid" id="A0A0R2G4Q9"/>
<dbReference type="Proteomes" id="UP000051296">
    <property type="component" value="Unassembled WGS sequence"/>
</dbReference>
<feature type="transmembrane region" description="Helical" evidence="1">
    <location>
        <begin position="107"/>
        <end position="128"/>
    </location>
</feature>
<dbReference type="eggNOG" id="ENOG5031PIN">
    <property type="taxonomic scope" value="Bacteria"/>
</dbReference>
<keyword evidence="1" id="KW-0812">Transmembrane</keyword>
<gene>
    <name evidence="2" type="ORF">IV68_GL000584</name>
</gene>
<keyword evidence="1" id="KW-1133">Transmembrane helix</keyword>
<reference evidence="2 3" key="1">
    <citation type="journal article" date="2015" name="Genome Announc.">
        <title>Expanding the biotechnology potential of lactobacilli through comparative genomics of 213 strains and associated genera.</title>
        <authorList>
            <person name="Sun Z."/>
            <person name="Harris H.M."/>
            <person name="McCann A."/>
            <person name="Guo C."/>
            <person name="Argimon S."/>
            <person name="Zhang W."/>
            <person name="Yang X."/>
            <person name="Jeffery I.B."/>
            <person name="Cooney J.C."/>
            <person name="Kagawa T.F."/>
            <person name="Liu W."/>
            <person name="Song Y."/>
            <person name="Salvetti E."/>
            <person name="Wrobel A."/>
            <person name="Rasinkangas P."/>
            <person name="Parkhill J."/>
            <person name="Rea M.C."/>
            <person name="O'Sullivan O."/>
            <person name="Ritari J."/>
            <person name="Douillard F.P."/>
            <person name="Paul Ross R."/>
            <person name="Yang R."/>
            <person name="Briner A.E."/>
            <person name="Felis G.E."/>
            <person name="de Vos W.M."/>
            <person name="Barrangou R."/>
            <person name="Klaenhammer T.R."/>
            <person name="Caufield P.W."/>
            <person name="Cui Y."/>
            <person name="Zhang H."/>
            <person name="O'Toole P.W."/>
        </authorList>
    </citation>
    <scope>NUCLEOTIDE SEQUENCE [LARGE SCALE GENOMIC DNA]</scope>
    <source>
        <strain evidence="2 3">DSM 20190</strain>
    </source>
</reference>
<comment type="caution">
    <text evidence="2">The sequence shown here is derived from an EMBL/GenBank/DDBJ whole genome shotgun (WGS) entry which is preliminary data.</text>
</comment>
<name>A0A0R2G4Q9_9LACO</name>
<feature type="transmembrane region" description="Helical" evidence="1">
    <location>
        <begin position="180"/>
        <end position="202"/>
    </location>
</feature>
<proteinExistence type="predicted"/>
<dbReference type="STRING" id="1123500.GCA_000420365_00852"/>
<evidence type="ECO:0000313" key="2">
    <source>
        <dbReference type="EMBL" id="KRN32234.1"/>
    </source>
</evidence>